<accession>A0A1E4SMC0</accession>
<protein>
    <recommendedName>
        <fullName evidence="6">Protein SYM1</fullName>
    </recommendedName>
</protein>
<dbReference type="STRING" id="984487.A0A1E4SMC0"/>
<dbReference type="PANTHER" id="PTHR11266:SF17">
    <property type="entry name" value="PROTEIN MPV17"/>
    <property type="match status" value="1"/>
</dbReference>
<keyword evidence="9" id="KW-1185">Reference proteome</keyword>
<dbReference type="GeneID" id="30983530"/>
<dbReference type="AlphaFoldDB" id="A0A1E4SMC0"/>
<evidence type="ECO:0000256" key="3">
    <source>
        <dbReference type="ARBA" id="ARBA00022692"/>
    </source>
</evidence>
<keyword evidence="4" id="KW-1133">Transmembrane helix</keyword>
<proteinExistence type="inferred from homology"/>
<comment type="similarity">
    <text evidence="2 7">Belongs to the peroxisomal membrane protein PXMP2/4 family.</text>
</comment>
<evidence type="ECO:0000256" key="6">
    <source>
        <dbReference type="ARBA" id="ARBA00039302"/>
    </source>
</evidence>
<evidence type="ECO:0000256" key="1">
    <source>
        <dbReference type="ARBA" id="ARBA00004141"/>
    </source>
</evidence>
<dbReference type="PANTHER" id="PTHR11266">
    <property type="entry name" value="PEROXISOMAL MEMBRANE PROTEIN 2, PXMP2 MPV17"/>
    <property type="match status" value="1"/>
</dbReference>
<sequence>MRIFRAYNDLLLRRPFITNMCSTGLFFGIGDLMAQHFFPVKTVDEDGVEEPLPFNLARTQRAVIYGFCVFGPVSVVMQRKILPRIFNPFLSKARRLAMEQAPKLKKRLLFYDVLFRVFIEQCAAGLLYIPMYNTVMTVLAGHENPLQLTAERLRQNWWTVYKASWLMWPGFQMFNLYFLPAHYRIVAVNVWSINWTGFLSFIHNTSGHGKGSGHRLEEILDIQDDDQELTMVYEA</sequence>
<dbReference type="RefSeq" id="XP_020065798.1">
    <property type="nucleotide sequence ID" value="XM_020209394.1"/>
</dbReference>
<reference evidence="9" key="1">
    <citation type="submission" date="2016-05" db="EMBL/GenBank/DDBJ databases">
        <title>Comparative genomics of biotechnologically important yeasts.</title>
        <authorList>
            <consortium name="DOE Joint Genome Institute"/>
            <person name="Riley R."/>
            <person name="Haridas S."/>
            <person name="Wolfe K.H."/>
            <person name="Lopes M.R."/>
            <person name="Hittinger C.T."/>
            <person name="Goker M."/>
            <person name="Salamov A."/>
            <person name="Wisecaver J."/>
            <person name="Long T.M."/>
            <person name="Aerts A.L."/>
            <person name="Barry K."/>
            <person name="Choi C."/>
            <person name="Clum A."/>
            <person name="Coughlan A.Y."/>
            <person name="Deshpande S."/>
            <person name="Douglass A.P."/>
            <person name="Hanson S.J."/>
            <person name="Klenk H.-P."/>
            <person name="Labutti K."/>
            <person name="Lapidus A."/>
            <person name="Lindquist E."/>
            <person name="Lipzen A."/>
            <person name="Meier-Kolthoff J.P."/>
            <person name="Ohm R.A."/>
            <person name="Otillar R.P."/>
            <person name="Pangilinan J."/>
            <person name="Peng Y."/>
            <person name="Rokas A."/>
            <person name="Rosa C.A."/>
            <person name="Scheuner C."/>
            <person name="Sibirny A.A."/>
            <person name="Slot J.C."/>
            <person name="Stielow J.B."/>
            <person name="Sun H."/>
            <person name="Kurtzman C.P."/>
            <person name="Blackwell M."/>
            <person name="Grigoriev I.V."/>
            <person name="Jeffries T.W."/>
        </authorList>
    </citation>
    <scope>NUCLEOTIDE SEQUENCE [LARGE SCALE GENOMIC DNA]</scope>
    <source>
        <strain evidence="9">NRRL Y-17324</strain>
    </source>
</reference>
<organism evidence="8 9">
    <name type="scientific">Suhomyces tanzawaensis NRRL Y-17324</name>
    <dbReference type="NCBI Taxonomy" id="984487"/>
    <lineage>
        <taxon>Eukaryota</taxon>
        <taxon>Fungi</taxon>
        <taxon>Dikarya</taxon>
        <taxon>Ascomycota</taxon>
        <taxon>Saccharomycotina</taxon>
        <taxon>Pichiomycetes</taxon>
        <taxon>Debaryomycetaceae</taxon>
        <taxon>Suhomyces</taxon>
    </lineage>
</organism>
<dbReference type="Pfam" id="PF04117">
    <property type="entry name" value="Mpv17_PMP22"/>
    <property type="match status" value="1"/>
</dbReference>
<evidence type="ECO:0000256" key="7">
    <source>
        <dbReference type="RuleBase" id="RU363053"/>
    </source>
</evidence>
<dbReference type="Proteomes" id="UP000094285">
    <property type="component" value="Unassembled WGS sequence"/>
</dbReference>
<comment type="subcellular location">
    <subcellularLocation>
        <location evidence="1">Membrane</location>
        <topology evidence="1">Multi-pass membrane protein</topology>
    </subcellularLocation>
</comment>
<evidence type="ECO:0000313" key="8">
    <source>
        <dbReference type="EMBL" id="ODV80676.1"/>
    </source>
</evidence>
<dbReference type="OrthoDB" id="430207at2759"/>
<evidence type="ECO:0000256" key="2">
    <source>
        <dbReference type="ARBA" id="ARBA00006824"/>
    </source>
</evidence>
<dbReference type="GO" id="GO:0016020">
    <property type="term" value="C:membrane"/>
    <property type="evidence" value="ECO:0007669"/>
    <property type="project" value="UniProtKB-SubCell"/>
</dbReference>
<evidence type="ECO:0000256" key="4">
    <source>
        <dbReference type="ARBA" id="ARBA00022989"/>
    </source>
</evidence>
<keyword evidence="8" id="KW-0346">Stress response</keyword>
<dbReference type="EMBL" id="KV453910">
    <property type="protein sequence ID" value="ODV80676.1"/>
    <property type="molecule type" value="Genomic_DNA"/>
</dbReference>
<name>A0A1E4SMC0_9ASCO</name>
<evidence type="ECO:0000256" key="5">
    <source>
        <dbReference type="ARBA" id="ARBA00023136"/>
    </source>
</evidence>
<dbReference type="GO" id="GO:0005739">
    <property type="term" value="C:mitochondrion"/>
    <property type="evidence" value="ECO:0007669"/>
    <property type="project" value="TreeGrafter"/>
</dbReference>
<keyword evidence="5" id="KW-0472">Membrane</keyword>
<gene>
    <name evidence="8" type="ORF">CANTADRAFT_4691</name>
</gene>
<evidence type="ECO:0000313" key="9">
    <source>
        <dbReference type="Proteomes" id="UP000094285"/>
    </source>
</evidence>
<keyword evidence="3" id="KW-0812">Transmembrane</keyword>
<dbReference type="InterPro" id="IPR007248">
    <property type="entry name" value="Mpv17_PMP22"/>
</dbReference>